<dbReference type="CDD" id="cd08071">
    <property type="entry name" value="MPN_DUF2466"/>
    <property type="match status" value="1"/>
</dbReference>
<dbReference type="PANTHER" id="PTHR30471">
    <property type="entry name" value="DNA REPAIR PROTEIN RADC"/>
    <property type="match status" value="1"/>
</dbReference>
<evidence type="ECO:0000313" key="8">
    <source>
        <dbReference type="EMBL" id="AEA45127.1"/>
    </source>
</evidence>
<feature type="domain" description="MPN" evidence="7">
    <location>
        <begin position="108"/>
        <end position="230"/>
    </location>
</feature>
<sequence length="230" mass="25788">MIQKQLSIRNWAEDDRPREKMILKGKSVLSDAELIAILIGTGSGDKSAVDLGRELLSLSDGCLYEFGKLRLSQLCEVKGIGRSKAISILAALELGRRRKELRADKKPKIDSVQKAYEELKGYFTDLTHEEFYILYLNNSNEILQVKQLSIGGITGTFVDPKIIFKHGIDLSACGIILAHNHPSGILIPSDQDKRLTKRIQQFGMLIEMNVIDHLIITDNGYFSFADQNLL</sequence>
<dbReference type="PROSITE" id="PS01302">
    <property type="entry name" value="UPF0758"/>
    <property type="match status" value="1"/>
</dbReference>
<evidence type="ECO:0000256" key="4">
    <source>
        <dbReference type="ARBA" id="ARBA00022833"/>
    </source>
</evidence>
<dbReference type="RefSeq" id="WP_013687894.1">
    <property type="nucleotide sequence ID" value="NC_015321.1"/>
</dbReference>
<dbReference type="GO" id="GO:0008237">
    <property type="term" value="F:metallopeptidase activity"/>
    <property type="evidence" value="ECO:0007669"/>
    <property type="project" value="UniProtKB-KW"/>
</dbReference>
<accession>F2IKK1</accession>
<keyword evidence="1" id="KW-0645">Protease</keyword>
<dbReference type="Pfam" id="PF20582">
    <property type="entry name" value="UPF0758_N"/>
    <property type="match status" value="1"/>
</dbReference>
<dbReference type="PANTHER" id="PTHR30471:SF3">
    <property type="entry name" value="UPF0758 PROTEIN YEES-RELATED"/>
    <property type="match status" value="1"/>
</dbReference>
<dbReference type="AlphaFoldDB" id="F2IKK1"/>
<dbReference type="InterPro" id="IPR025657">
    <property type="entry name" value="RadC_JAB"/>
</dbReference>
<evidence type="ECO:0000256" key="5">
    <source>
        <dbReference type="ARBA" id="ARBA00023049"/>
    </source>
</evidence>
<dbReference type="Proteomes" id="UP000007463">
    <property type="component" value="Chromosome"/>
</dbReference>
<keyword evidence="5" id="KW-0482">Metalloprotease</keyword>
<evidence type="ECO:0000256" key="2">
    <source>
        <dbReference type="ARBA" id="ARBA00022723"/>
    </source>
</evidence>
<dbReference type="InterPro" id="IPR037518">
    <property type="entry name" value="MPN"/>
</dbReference>
<dbReference type="HOGENOM" id="CLU_073529_0_2_10"/>
<organism evidence="8 9">
    <name type="scientific">Fluviicola taffensis (strain DSM 16823 / NCIMB 13979 / RW262)</name>
    <dbReference type="NCBI Taxonomy" id="755732"/>
    <lineage>
        <taxon>Bacteria</taxon>
        <taxon>Pseudomonadati</taxon>
        <taxon>Bacteroidota</taxon>
        <taxon>Flavobacteriia</taxon>
        <taxon>Flavobacteriales</taxon>
        <taxon>Crocinitomicaceae</taxon>
        <taxon>Fluviicola</taxon>
    </lineage>
</organism>
<dbReference type="STRING" id="755732.Fluta_3153"/>
<dbReference type="OrthoDB" id="9804482at2"/>
<evidence type="ECO:0000256" key="1">
    <source>
        <dbReference type="ARBA" id="ARBA00022670"/>
    </source>
</evidence>
<gene>
    <name evidence="8" type="ordered locus">Fluta_3153</name>
</gene>
<dbReference type="NCBIfam" id="TIGR00608">
    <property type="entry name" value="radc"/>
    <property type="match status" value="1"/>
</dbReference>
<dbReference type="GO" id="GO:0046872">
    <property type="term" value="F:metal ion binding"/>
    <property type="evidence" value="ECO:0007669"/>
    <property type="project" value="UniProtKB-KW"/>
</dbReference>
<dbReference type="EMBL" id="CP002542">
    <property type="protein sequence ID" value="AEA45127.1"/>
    <property type="molecule type" value="Genomic_DNA"/>
</dbReference>
<keyword evidence="2" id="KW-0479">Metal-binding</keyword>
<reference evidence="8 9" key="1">
    <citation type="journal article" date="2011" name="Stand. Genomic Sci.">
        <title>Complete genome sequence of the gliding freshwater bacterium Fluviicola taffensis type strain (RW262).</title>
        <authorList>
            <person name="Woyke T."/>
            <person name="Chertkov O."/>
            <person name="Lapidus A."/>
            <person name="Nolan M."/>
            <person name="Lucas S."/>
            <person name="Del Rio T.G."/>
            <person name="Tice H."/>
            <person name="Cheng J.F."/>
            <person name="Tapia R."/>
            <person name="Han C."/>
            <person name="Goodwin L."/>
            <person name="Pitluck S."/>
            <person name="Liolios K."/>
            <person name="Pagani I."/>
            <person name="Ivanova N."/>
            <person name="Huntemann M."/>
            <person name="Mavromatis K."/>
            <person name="Mikhailova N."/>
            <person name="Pati A."/>
            <person name="Chen A."/>
            <person name="Palaniappan K."/>
            <person name="Land M."/>
            <person name="Hauser L."/>
            <person name="Brambilla E.M."/>
            <person name="Rohde M."/>
            <person name="Mwirichia R."/>
            <person name="Sikorski J."/>
            <person name="Tindall B.J."/>
            <person name="Goker M."/>
            <person name="Bristow J."/>
            <person name="Eisen J.A."/>
            <person name="Markowitz V."/>
            <person name="Hugenholtz P."/>
            <person name="Klenk H.P."/>
            <person name="Kyrpides N.C."/>
        </authorList>
    </citation>
    <scope>NUCLEOTIDE SEQUENCE [LARGE SCALE GENOMIC DNA]</scope>
    <source>
        <strain evidence="9">DSM 16823 / RW262 / RW262</strain>
    </source>
</reference>
<evidence type="ECO:0000256" key="6">
    <source>
        <dbReference type="RuleBase" id="RU003797"/>
    </source>
</evidence>
<dbReference type="InterPro" id="IPR046778">
    <property type="entry name" value="UPF0758_N"/>
</dbReference>
<dbReference type="GO" id="GO:0006508">
    <property type="term" value="P:proteolysis"/>
    <property type="evidence" value="ECO:0007669"/>
    <property type="project" value="UniProtKB-KW"/>
</dbReference>
<reference evidence="9" key="2">
    <citation type="submission" date="2011-02" db="EMBL/GenBank/DDBJ databases">
        <title>The complete genome of Fluviicola taffensis DSM 16823.</title>
        <authorList>
            <consortium name="US DOE Joint Genome Institute (JGI-PGF)"/>
            <person name="Lucas S."/>
            <person name="Copeland A."/>
            <person name="Lapidus A."/>
            <person name="Bruce D."/>
            <person name="Goodwin L."/>
            <person name="Pitluck S."/>
            <person name="Kyrpides N."/>
            <person name="Mavromatis K."/>
            <person name="Ivanova N."/>
            <person name="Mikhailova N."/>
            <person name="Pagani I."/>
            <person name="Chertkov O."/>
            <person name="Detter J.C."/>
            <person name="Han C."/>
            <person name="Tapia R."/>
            <person name="Land M."/>
            <person name="Hauser L."/>
            <person name="Markowitz V."/>
            <person name="Cheng J.-F."/>
            <person name="Hugenholtz P."/>
            <person name="Woyke T."/>
            <person name="Wu D."/>
            <person name="Tindall B."/>
            <person name="Pomrenke H.G."/>
            <person name="Brambilla E."/>
            <person name="Klenk H.-P."/>
            <person name="Eisen J.A."/>
        </authorList>
    </citation>
    <scope>NUCLEOTIDE SEQUENCE [LARGE SCALE GENOMIC DNA]</scope>
    <source>
        <strain evidence="9">DSM 16823 / RW262 / RW262</strain>
    </source>
</reference>
<name>F2IKK1_FLUTR</name>
<keyword evidence="4" id="KW-0862">Zinc</keyword>
<dbReference type="PROSITE" id="PS50249">
    <property type="entry name" value="MPN"/>
    <property type="match status" value="1"/>
</dbReference>
<dbReference type="Gene3D" id="3.40.140.10">
    <property type="entry name" value="Cytidine Deaminase, domain 2"/>
    <property type="match status" value="1"/>
</dbReference>
<keyword evidence="9" id="KW-1185">Reference proteome</keyword>
<keyword evidence="3" id="KW-0378">Hydrolase</keyword>
<protein>
    <submittedName>
        <fullName evidence="8">DNA repair protein RadC</fullName>
    </submittedName>
</protein>
<dbReference type="KEGG" id="fte:Fluta_3153"/>
<dbReference type="NCBIfam" id="NF000642">
    <property type="entry name" value="PRK00024.1"/>
    <property type="match status" value="1"/>
</dbReference>
<evidence type="ECO:0000259" key="7">
    <source>
        <dbReference type="PROSITE" id="PS50249"/>
    </source>
</evidence>
<evidence type="ECO:0000313" key="9">
    <source>
        <dbReference type="Proteomes" id="UP000007463"/>
    </source>
</evidence>
<dbReference type="eggNOG" id="COG2003">
    <property type="taxonomic scope" value="Bacteria"/>
</dbReference>
<dbReference type="Pfam" id="PF04002">
    <property type="entry name" value="RadC"/>
    <property type="match status" value="1"/>
</dbReference>
<dbReference type="InterPro" id="IPR020891">
    <property type="entry name" value="UPF0758_CS"/>
</dbReference>
<dbReference type="InterPro" id="IPR001405">
    <property type="entry name" value="UPF0758"/>
</dbReference>
<proteinExistence type="inferred from homology"/>
<evidence type="ECO:0000256" key="3">
    <source>
        <dbReference type="ARBA" id="ARBA00022801"/>
    </source>
</evidence>
<comment type="similarity">
    <text evidence="6">Belongs to the UPF0758 family.</text>
</comment>